<evidence type="ECO:0000313" key="2">
    <source>
        <dbReference type="Proteomes" id="UP000041356"/>
    </source>
</evidence>
<comment type="caution">
    <text evidence="1">The sequence shown here is derived from an EMBL/GenBank/DDBJ whole genome shotgun (WGS) entry which is preliminary data.</text>
</comment>
<gene>
    <name evidence="1" type="ORF">ERS137939_03258</name>
</gene>
<organism evidence="1 2">
    <name type="scientific">Yersinia enterocolitica</name>
    <dbReference type="NCBI Taxonomy" id="630"/>
    <lineage>
        <taxon>Bacteria</taxon>
        <taxon>Pseudomonadati</taxon>
        <taxon>Pseudomonadota</taxon>
        <taxon>Gammaproteobacteria</taxon>
        <taxon>Enterobacterales</taxon>
        <taxon>Yersiniaceae</taxon>
        <taxon>Yersinia</taxon>
    </lineage>
</organism>
<dbReference type="EMBL" id="CPZF01000009">
    <property type="protein sequence ID" value="CNG10955.1"/>
    <property type="molecule type" value="Genomic_DNA"/>
</dbReference>
<protein>
    <submittedName>
        <fullName evidence="1">Uncharacterized protein</fullName>
    </submittedName>
</protein>
<proteinExistence type="predicted"/>
<reference evidence="1 2" key="1">
    <citation type="submission" date="2015-03" db="EMBL/GenBank/DDBJ databases">
        <authorList>
            <consortium name="Pathogen Informatics"/>
            <person name="Murphy D."/>
        </authorList>
    </citation>
    <scope>NUCLEOTIDE SEQUENCE [LARGE SCALE GENOMIC DNA]</scope>
    <source>
        <strain evidence="1 2">IP27818</strain>
    </source>
</reference>
<dbReference type="AlphaFoldDB" id="A0A9P1PXD3"/>
<sequence length="79" mass="8609">MTDEIKTGGPAFAATGRPDQQFIKQEGMTLLDYFAAKAMQGIIRRYDGHSFGGGPNSPHYKELAEDAYLIADAMIKARG</sequence>
<accession>A0A9P1PXD3</accession>
<dbReference type="Proteomes" id="UP000041356">
    <property type="component" value="Unassembled WGS sequence"/>
</dbReference>
<name>A0A9P1PXD3_YEREN</name>
<dbReference type="RefSeq" id="WP_050131783.1">
    <property type="nucleotide sequence ID" value="NZ_CPZF01000009.1"/>
</dbReference>
<evidence type="ECO:0000313" key="1">
    <source>
        <dbReference type="EMBL" id="CNG10955.1"/>
    </source>
</evidence>